<dbReference type="EMBL" id="LAZR01000278">
    <property type="protein sequence ID" value="KKN77467.1"/>
    <property type="molecule type" value="Genomic_DNA"/>
</dbReference>
<accession>A0A0F9TR99</accession>
<gene>
    <name evidence="1" type="ORF">LCGC14_0360260</name>
</gene>
<sequence length="141" mass="16280">MAGRKQIENAPLLIARQKYLKRFEQLLTDLQGFSTNGFFRQTVQRFRLCMKPNEALGESQLPFLSSVATSRIRNKDNCVLCVLSYTTKLYWELYKGNLDLENSVDAHLTRLENYAKDGKKAYKIIGVFPEYYLGRSNPCPT</sequence>
<protein>
    <submittedName>
        <fullName evidence="1">Uncharacterized protein</fullName>
    </submittedName>
</protein>
<proteinExistence type="predicted"/>
<organism evidence="1">
    <name type="scientific">marine sediment metagenome</name>
    <dbReference type="NCBI Taxonomy" id="412755"/>
    <lineage>
        <taxon>unclassified sequences</taxon>
        <taxon>metagenomes</taxon>
        <taxon>ecological metagenomes</taxon>
    </lineage>
</organism>
<dbReference type="AlphaFoldDB" id="A0A0F9TR99"/>
<comment type="caution">
    <text evidence="1">The sequence shown here is derived from an EMBL/GenBank/DDBJ whole genome shotgun (WGS) entry which is preliminary data.</text>
</comment>
<evidence type="ECO:0000313" key="1">
    <source>
        <dbReference type="EMBL" id="KKN77467.1"/>
    </source>
</evidence>
<name>A0A0F9TR99_9ZZZZ</name>
<reference evidence="1" key="1">
    <citation type="journal article" date="2015" name="Nature">
        <title>Complex archaea that bridge the gap between prokaryotes and eukaryotes.</title>
        <authorList>
            <person name="Spang A."/>
            <person name="Saw J.H."/>
            <person name="Jorgensen S.L."/>
            <person name="Zaremba-Niedzwiedzka K."/>
            <person name="Martijn J."/>
            <person name="Lind A.E."/>
            <person name="van Eijk R."/>
            <person name="Schleper C."/>
            <person name="Guy L."/>
            <person name="Ettema T.J."/>
        </authorList>
    </citation>
    <scope>NUCLEOTIDE SEQUENCE</scope>
</reference>